<evidence type="ECO:0000256" key="1">
    <source>
        <dbReference type="SAM" id="Phobius"/>
    </source>
</evidence>
<dbReference type="SUPFAM" id="SSF69318">
    <property type="entry name" value="Integrin alpha N-terminal domain"/>
    <property type="match status" value="1"/>
</dbReference>
<proteinExistence type="predicted"/>
<feature type="transmembrane region" description="Helical" evidence="1">
    <location>
        <begin position="580"/>
        <end position="600"/>
    </location>
</feature>
<dbReference type="PANTHER" id="PTHR34284:SF1">
    <property type="entry name" value="FG-GAP REPEAT-CONTAINING PROTEIN"/>
    <property type="match status" value="1"/>
</dbReference>
<dbReference type="AlphaFoldDB" id="A0AAD9JNV7"/>
<evidence type="ECO:0000313" key="2">
    <source>
        <dbReference type="EMBL" id="KAK2155475.1"/>
    </source>
</evidence>
<dbReference type="PANTHER" id="PTHR34284">
    <property type="entry name" value="FG-GAP REPEAT-CONTAINING PROTEIN"/>
    <property type="match status" value="1"/>
</dbReference>
<gene>
    <name evidence="2" type="ORF">LSH36_239g02029</name>
</gene>
<name>A0AAD9JNV7_9ANNE</name>
<dbReference type="EMBL" id="JAODUP010000239">
    <property type="protein sequence ID" value="KAK2155475.1"/>
    <property type="molecule type" value="Genomic_DNA"/>
</dbReference>
<protein>
    <recommendedName>
        <fullName evidence="4">FG-GAP repeat-containing protein</fullName>
    </recommendedName>
</protein>
<reference evidence="2" key="1">
    <citation type="journal article" date="2023" name="Mol. Biol. Evol.">
        <title>Third-Generation Sequencing Reveals the Adaptive Role of the Epigenome in Three Deep-Sea Polychaetes.</title>
        <authorList>
            <person name="Perez M."/>
            <person name="Aroh O."/>
            <person name="Sun Y."/>
            <person name="Lan Y."/>
            <person name="Juniper S.K."/>
            <person name="Young C.R."/>
            <person name="Angers B."/>
            <person name="Qian P.Y."/>
        </authorList>
    </citation>
    <scope>NUCLEOTIDE SEQUENCE</scope>
    <source>
        <strain evidence="2">P08H-3</strain>
    </source>
</reference>
<dbReference type="Proteomes" id="UP001208570">
    <property type="component" value="Unassembled WGS sequence"/>
</dbReference>
<keyword evidence="3" id="KW-1185">Reference proteome</keyword>
<dbReference type="InterPro" id="IPR028994">
    <property type="entry name" value="Integrin_alpha_N"/>
</dbReference>
<comment type="caution">
    <text evidence="2">The sequence shown here is derived from an EMBL/GenBank/DDBJ whole genome shotgun (WGS) entry which is preliminary data.</text>
</comment>
<evidence type="ECO:0000313" key="3">
    <source>
        <dbReference type="Proteomes" id="UP001208570"/>
    </source>
</evidence>
<organism evidence="2 3">
    <name type="scientific">Paralvinella palmiformis</name>
    <dbReference type="NCBI Taxonomy" id="53620"/>
    <lineage>
        <taxon>Eukaryota</taxon>
        <taxon>Metazoa</taxon>
        <taxon>Spiralia</taxon>
        <taxon>Lophotrochozoa</taxon>
        <taxon>Annelida</taxon>
        <taxon>Polychaeta</taxon>
        <taxon>Sedentaria</taxon>
        <taxon>Canalipalpata</taxon>
        <taxon>Terebellida</taxon>
        <taxon>Terebelliformia</taxon>
        <taxon>Alvinellidae</taxon>
        <taxon>Paralvinella</taxon>
    </lineage>
</organism>
<keyword evidence="1" id="KW-1133">Transmembrane helix</keyword>
<evidence type="ECO:0008006" key="4">
    <source>
        <dbReference type="Google" id="ProtNLM"/>
    </source>
</evidence>
<accession>A0AAD9JNV7</accession>
<keyword evidence="1" id="KW-0812">Transmembrane</keyword>
<sequence length="611" mass="69411">MLLEKVKQLQIKHLIQITVCVLGIYLLRSKQAYQFIPLWRKDMDLSFYANNQFPAPDERLPSPVVSDIDGDGQMEIVFITSDWRLQITEFRRTEILSKRLPHPRVLYSCNIGNNDQSRLKERPVVMETGYLDTYEDNKERSQVIVIMYSSWRVQCYDNTLVLLWQRALLDVGPSLSQHAIYGMAVMVTPHKIHPNDRGLVIVGASLVHKGYAHGIDDDDTGDYPIKENADDNLESSTFNKFSTFALSGLNGTLKWQHVPHVMDTVTQMEEESHHWKLSLRRGSWSQSRNHWSRYGPYLLKHMPHQWLHLKDTKFELSDIHHLREDRKNSDPAASISPLDDLGTRHLIGMAFGGLHPHSHHEHISNPSAVVVHHDRGLELLSLFNGQLITQLALEERSAIYGDINRDGKLDQVMMKLGDTCQGEASTVHPHSRALYTGDICSRSWWSDQDEGITENKHQIVPPVIVKSVSRPRGLVNHLLGKTLPTERRGYDSIFITSTGYVSSFNQFGNANWQTHAVITGWNNIILLDLEDGYVAAEHSLPCQPIDPPVLADFDGNGWSDIIVYCPTGYIGMSIHSQPQYVYMTVLSITIILIMLLLSWCSQIEQSSSAGD</sequence>
<keyword evidence="1" id="KW-0472">Membrane</keyword>